<evidence type="ECO:0000256" key="4">
    <source>
        <dbReference type="ARBA" id="ARBA00023136"/>
    </source>
</evidence>
<keyword evidence="2 6" id="KW-0812">Transmembrane</keyword>
<feature type="transmembrane region" description="Helical" evidence="6">
    <location>
        <begin position="43"/>
        <end position="70"/>
    </location>
</feature>
<feature type="region of interest" description="Disordered" evidence="5">
    <location>
        <begin position="329"/>
        <end position="353"/>
    </location>
</feature>
<dbReference type="EMBL" id="SELW01000680">
    <property type="protein sequence ID" value="TID13262.1"/>
    <property type="molecule type" value="Genomic_DNA"/>
</dbReference>
<gene>
    <name evidence="7" type="ORF">CANINC_004948</name>
</gene>
<feature type="region of interest" description="Disordered" evidence="5">
    <location>
        <begin position="128"/>
        <end position="210"/>
    </location>
</feature>
<keyword evidence="3 6" id="KW-1133">Transmembrane helix</keyword>
<dbReference type="GO" id="GO:0016020">
    <property type="term" value="C:membrane"/>
    <property type="evidence" value="ECO:0007669"/>
    <property type="project" value="UniProtKB-SubCell"/>
</dbReference>
<protein>
    <recommendedName>
        <fullName evidence="9">Zinc/iron permease</fullName>
    </recommendedName>
</protein>
<name>A0A4T0WUG7_9ASCO</name>
<keyword evidence="4 6" id="KW-0472">Membrane</keyword>
<feature type="compositionally biased region" description="Pro residues" evidence="5">
    <location>
        <begin position="189"/>
        <end position="201"/>
    </location>
</feature>
<feature type="compositionally biased region" description="Polar residues" evidence="5">
    <location>
        <begin position="340"/>
        <end position="353"/>
    </location>
</feature>
<proteinExistence type="predicted"/>
<feature type="transmembrane region" description="Helical" evidence="6">
    <location>
        <begin position="510"/>
        <end position="529"/>
    </location>
</feature>
<evidence type="ECO:0000256" key="1">
    <source>
        <dbReference type="ARBA" id="ARBA00004141"/>
    </source>
</evidence>
<reference evidence="7 8" key="1">
    <citation type="journal article" date="2019" name="Front. Genet.">
        <title>Whole-Genome Sequencing of the Opportunistic Yeast Pathogen Candida inconspicua Uncovers Its Hybrid Origin.</title>
        <authorList>
            <person name="Mixao V."/>
            <person name="Hansen A.P."/>
            <person name="Saus E."/>
            <person name="Boekhout T."/>
            <person name="Lass-Florl C."/>
            <person name="Gabaldon T."/>
        </authorList>
    </citation>
    <scope>NUCLEOTIDE SEQUENCE [LARGE SCALE GENOMIC DNA]</scope>
    <source>
        <strain evidence="7 8">CBS 180</strain>
    </source>
</reference>
<feature type="transmembrane region" description="Helical" evidence="6">
    <location>
        <begin position="372"/>
        <end position="391"/>
    </location>
</feature>
<organism evidence="7 8">
    <name type="scientific">Pichia inconspicua</name>
    <dbReference type="NCBI Taxonomy" id="52247"/>
    <lineage>
        <taxon>Eukaryota</taxon>
        <taxon>Fungi</taxon>
        <taxon>Dikarya</taxon>
        <taxon>Ascomycota</taxon>
        <taxon>Saccharomycotina</taxon>
        <taxon>Pichiomycetes</taxon>
        <taxon>Pichiales</taxon>
        <taxon>Pichiaceae</taxon>
        <taxon>Pichia</taxon>
    </lineage>
</organism>
<dbReference type="InterPro" id="IPR003689">
    <property type="entry name" value="ZIP"/>
</dbReference>
<evidence type="ECO:0000256" key="6">
    <source>
        <dbReference type="SAM" id="Phobius"/>
    </source>
</evidence>
<feature type="transmembrane region" description="Helical" evidence="6">
    <location>
        <begin position="441"/>
        <end position="463"/>
    </location>
</feature>
<keyword evidence="8" id="KW-1185">Reference proteome</keyword>
<dbReference type="Pfam" id="PF02535">
    <property type="entry name" value="Zip"/>
    <property type="match status" value="2"/>
</dbReference>
<feature type="transmembrane region" description="Helical" evidence="6">
    <location>
        <begin position="475"/>
        <end position="498"/>
    </location>
</feature>
<evidence type="ECO:0008006" key="9">
    <source>
        <dbReference type="Google" id="ProtNLM"/>
    </source>
</evidence>
<dbReference type="PANTHER" id="PTHR11040">
    <property type="entry name" value="ZINC/IRON TRANSPORTER"/>
    <property type="match status" value="1"/>
</dbReference>
<accession>A0A4T0WUG7</accession>
<evidence type="ECO:0000256" key="5">
    <source>
        <dbReference type="SAM" id="MobiDB-lite"/>
    </source>
</evidence>
<dbReference type="OrthoDB" id="262547at2759"/>
<dbReference type="Proteomes" id="UP000307173">
    <property type="component" value="Unassembled WGS sequence"/>
</dbReference>
<dbReference type="AlphaFoldDB" id="A0A4T0WUG7"/>
<feature type="compositionally biased region" description="Basic and acidic residues" evidence="5">
    <location>
        <begin position="128"/>
        <end position="159"/>
    </location>
</feature>
<evidence type="ECO:0000256" key="3">
    <source>
        <dbReference type="ARBA" id="ARBA00022989"/>
    </source>
</evidence>
<dbReference type="STRING" id="52247.A0A4T0WUG7"/>
<evidence type="ECO:0000313" key="7">
    <source>
        <dbReference type="EMBL" id="TID13262.1"/>
    </source>
</evidence>
<dbReference type="GO" id="GO:0005385">
    <property type="term" value="F:zinc ion transmembrane transporter activity"/>
    <property type="evidence" value="ECO:0007669"/>
    <property type="project" value="TreeGrafter"/>
</dbReference>
<evidence type="ECO:0000313" key="8">
    <source>
        <dbReference type="Proteomes" id="UP000307173"/>
    </source>
</evidence>
<comment type="subcellular location">
    <subcellularLocation>
        <location evidence="1">Membrane</location>
        <topology evidence="1">Multi-pass membrane protein</topology>
    </subcellularLocation>
</comment>
<feature type="transmembrane region" description="Helical" evidence="6">
    <location>
        <begin position="411"/>
        <end position="434"/>
    </location>
</feature>
<comment type="caution">
    <text evidence="7">The sequence shown here is derived from an EMBL/GenBank/DDBJ whole genome shotgun (WGS) entry which is preliminary data.</text>
</comment>
<dbReference type="PANTHER" id="PTHR11040:SF210">
    <property type="entry name" value="ZINC-REGULATED TRANSPORTER 3"/>
    <property type="match status" value="1"/>
</dbReference>
<sequence length="530" mass="57858">MDQGWFLVLLTSAITLLGCLSIYVDVIYAALFPKRAAEKPFNIVHDTAFLVAALALSAGSLMFTSLYKLLPKAHENLYNVPSLAAQPIRLKLVEFSCYFAGIAICSSLNTLIHFFTSESLVHCVHGDSEHHHSHDQTTEEHSHSHGNDHDHNQLDDHSHSHAGNAINDKNNDINGRTDPPPGYTEHPRMPAPAPAPAPAPSPATHHFVCPRQPLDANANNLPHSNSDIAGCTPRKVMSFTDLSLKTLRGETFKGRCYGNLDCCFDLIRNRNGHPSDFNTHTLAQPASLHFCTHPSGENAIFIDDVDGTLLSDRSKLLRKYPTVDISSPLLSGDDEGRSYGTDSDCQHTSSSVNEHTTDIEEFEHHHHIKTPLSRLLSIGVQTILAITLHKFPEGFIMYSTSKTEPELGLSIFLSLFIHNFVEGFTMTLPLYMALRSRGKAILCSGSLGAFSQPLGALAGYLTFRGALDENSPKAALLQASLLALTSGFLTFISLQMLTSAIGFGGKQETVLGWTFFGILLIALSNLLLAT</sequence>
<feature type="transmembrane region" description="Helical" evidence="6">
    <location>
        <begin position="6"/>
        <end position="31"/>
    </location>
</feature>
<evidence type="ECO:0000256" key="2">
    <source>
        <dbReference type="ARBA" id="ARBA00022692"/>
    </source>
</evidence>